<evidence type="ECO:0000256" key="1">
    <source>
        <dbReference type="ARBA" id="ARBA00005495"/>
    </source>
</evidence>
<evidence type="ECO:0000313" key="6">
    <source>
        <dbReference type="EMBL" id="VAW98073.1"/>
    </source>
</evidence>
<sequence>MYSGGCECKSVRYQFQGEPMTCYACHCTDCQTASGSAFGLSMIVNDKDVEVIEGEISVNTIDINGIKVQKHYCAQCGTSFWFSADEYPGIMALKPGTFDDTSWFTPIAHLWVRSAQSWIVLDKSIPQYEKQPEISELIDLWAKRKDG</sequence>
<dbReference type="GO" id="GO:0016846">
    <property type="term" value="F:carbon-sulfur lyase activity"/>
    <property type="evidence" value="ECO:0007669"/>
    <property type="project" value="InterPro"/>
</dbReference>
<keyword evidence="3" id="KW-0862">Zinc</keyword>
<dbReference type="InterPro" id="IPR011057">
    <property type="entry name" value="Mss4-like_sf"/>
</dbReference>
<organism evidence="6">
    <name type="scientific">hydrothermal vent metagenome</name>
    <dbReference type="NCBI Taxonomy" id="652676"/>
    <lineage>
        <taxon>unclassified sequences</taxon>
        <taxon>metagenomes</taxon>
        <taxon>ecological metagenomes</taxon>
    </lineage>
</organism>
<dbReference type="PANTHER" id="PTHR33337">
    <property type="entry name" value="GFA DOMAIN-CONTAINING PROTEIN"/>
    <property type="match status" value="1"/>
</dbReference>
<gene>
    <name evidence="6" type="ORF">MNBD_GAMMA19-921</name>
</gene>
<dbReference type="Pfam" id="PF04828">
    <property type="entry name" value="GFA"/>
    <property type="match status" value="1"/>
</dbReference>
<dbReference type="PANTHER" id="PTHR33337:SF40">
    <property type="entry name" value="CENP-V_GFA DOMAIN-CONTAINING PROTEIN-RELATED"/>
    <property type="match status" value="1"/>
</dbReference>
<proteinExistence type="inferred from homology"/>
<accession>A0A3B1ADG2</accession>
<dbReference type="Gene3D" id="3.90.1590.10">
    <property type="entry name" value="glutathione-dependent formaldehyde- activating enzyme (gfa)"/>
    <property type="match status" value="1"/>
</dbReference>
<name>A0A3B1ADG2_9ZZZZ</name>
<evidence type="ECO:0000256" key="4">
    <source>
        <dbReference type="ARBA" id="ARBA00023239"/>
    </source>
</evidence>
<dbReference type="EMBL" id="UOFV01000132">
    <property type="protein sequence ID" value="VAW98073.1"/>
    <property type="molecule type" value="Genomic_DNA"/>
</dbReference>
<dbReference type="SUPFAM" id="SSF51316">
    <property type="entry name" value="Mss4-like"/>
    <property type="match status" value="1"/>
</dbReference>
<evidence type="ECO:0000259" key="5">
    <source>
        <dbReference type="PROSITE" id="PS51891"/>
    </source>
</evidence>
<evidence type="ECO:0000256" key="3">
    <source>
        <dbReference type="ARBA" id="ARBA00022833"/>
    </source>
</evidence>
<dbReference type="GO" id="GO:0046872">
    <property type="term" value="F:metal ion binding"/>
    <property type="evidence" value="ECO:0007669"/>
    <property type="project" value="UniProtKB-KW"/>
</dbReference>
<protein>
    <recommendedName>
        <fullName evidence="5">CENP-V/GFA domain-containing protein</fullName>
    </recommendedName>
</protein>
<evidence type="ECO:0000256" key="2">
    <source>
        <dbReference type="ARBA" id="ARBA00022723"/>
    </source>
</evidence>
<keyword evidence="2" id="KW-0479">Metal-binding</keyword>
<feature type="domain" description="CENP-V/GFA" evidence="5">
    <location>
        <begin position="2"/>
        <end position="104"/>
    </location>
</feature>
<keyword evidence="4" id="KW-0456">Lyase</keyword>
<dbReference type="PROSITE" id="PS51891">
    <property type="entry name" value="CENP_V_GFA"/>
    <property type="match status" value="1"/>
</dbReference>
<dbReference type="InterPro" id="IPR006913">
    <property type="entry name" value="CENP-V/GFA"/>
</dbReference>
<comment type="similarity">
    <text evidence="1">Belongs to the Gfa family.</text>
</comment>
<reference evidence="6" key="1">
    <citation type="submission" date="2018-06" db="EMBL/GenBank/DDBJ databases">
        <authorList>
            <person name="Zhirakovskaya E."/>
        </authorList>
    </citation>
    <scope>NUCLEOTIDE SEQUENCE</scope>
</reference>
<dbReference type="AlphaFoldDB" id="A0A3B1ADG2"/>